<dbReference type="InterPro" id="IPR035999">
    <property type="entry name" value="Sec7_dom_sf"/>
</dbReference>
<dbReference type="Gene3D" id="1.10.1000.11">
    <property type="entry name" value="Arf Nucleotide-binding Site Opener,domain 2"/>
    <property type="match status" value="1"/>
</dbReference>
<dbReference type="Pfam" id="PF01369">
    <property type="entry name" value="Sec7"/>
    <property type="match status" value="1"/>
</dbReference>
<feature type="compositionally biased region" description="Low complexity" evidence="1">
    <location>
        <begin position="1416"/>
        <end position="1427"/>
    </location>
</feature>
<feature type="compositionally biased region" description="Low complexity" evidence="1">
    <location>
        <begin position="1552"/>
        <end position="1565"/>
    </location>
</feature>
<feature type="region of interest" description="Disordered" evidence="1">
    <location>
        <begin position="548"/>
        <end position="779"/>
    </location>
</feature>
<dbReference type="PROSITE" id="PS50190">
    <property type="entry name" value="SEC7"/>
    <property type="match status" value="1"/>
</dbReference>
<feature type="compositionally biased region" description="Polar residues" evidence="1">
    <location>
        <begin position="758"/>
        <end position="777"/>
    </location>
</feature>
<dbReference type="OrthoDB" id="2157641at2759"/>
<feature type="compositionally biased region" description="Basic and acidic residues" evidence="1">
    <location>
        <begin position="266"/>
        <end position="277"/>
    </location>
</feature>
<dbReference type="Proteomes" id="UP000799438">
    <property type="component" value="Unassembled WGS sequence"/>
</dbReference>
<dbReference type="SUPFAM" id="SSF50729">
    <property type="entry name" value="PH domain-like"/>
    <property type="match status" value="1"/>
</dbReference>
<dbReference type="SUPFAM" id="SSF48425">
    <property type="entry name" value="Sec7 domain"/>
    <property type="match status" value="1"/>
</dbReference>
<feature type="region of interest" description="Disordered" evidence="1">
    <location>
        <begin position="1547"/>
        <end position="1608"/>
    </location>
</feature>
<dbReference type="Pfam" id="PF15410">
    <property type="entry name" value="PH_9"/>
    <property type="match status" value="1"/>
</dbReference>
<evidence type="ECO:0000256" key="1">
    <source>
        <dbReference type="SAM" id="MobiDB-lite"/>
    </source>
</evidence>
<dbReference type="InterPro" id="IPR023394">
    <property type="entry name" value="Sec7_C_sf"/>
</dbReference>
<protein>
    <recommendedName>
        <fullName evidence="2">SEC7 domain-containing protein</fullName>
    </recommendedName>
</protein>
<feature type="region of interest" description="Disordered" evidence="1">
    <location>
        <begin position="159"/>
        <end position="189"/>
    </location>
</feature>
<feature type="region of interest" description="Disordered" evidence="1">
    <location>
        <begin position="962"/>
        <end position="1002"/>
    </location>
</feature>
<feature type="region of interest" description="Disordered" evidence="1">
    <location>
        <begin position="1099"/>
        <end position="1160"/>
    </location>
</feature>
<sequence>MEARDQALQQHPTPPDMALGGAMRDDDSPPKTPPRSSLRLQKGKAPMRALDTHNLRQESFYDEADTPSIDQNRFSAGSNFDASSRDSHDLNLRDVTRDSVVDNMLLSLDSLPNGSATFPTHFGGLYSSFDDDDDFYKSEGRFSPPQVLRSPNHTYATAYGSEYDGRPDSRYSHHASRGRRSNSTANFRSDLDRIDSNRIAGYGSARMGADTQKKALFGEGGYSWHARGERNGSKGSTSSSVDYGFSTQIISSGRRTNRSSSFDNGYEDRHLRDDSPGKQDYGSILDRGRPNVFTYASYDAAPTPTIPTGTHRFDDPPQSAGSYAEYVSPQPAFASMPPGSGPSSRRNSLRSAPSKGMRRGKPQGPDASILAQANEFVNAANSRELPPLPAFANSPISKTTSPQSQQPPKERPGFFRRVFGGGKSQQPAQEASRGAPQLPPVETRLQHDSAPPNVPPKDSARSGSISQAQKQQKQMKEQPTPTLNKKNSSFFRRRKKSITEPAPPLPIQTNIPPADAVGSGLPSPEASSLRQVMTPFLNESVVPGNTYYDGQEKQPVDNDDEVPRIGGFSPDYKPHKDATVRAVKPGSGGTDEGVPLALEGVQNLHARGQDSPKYKLKVKRGKGGASKPSDDASFLADSSGNEDTSGDVASSRKGPSMGKPDHMKRPSTSPAPPTFIQHNSKDSANPRAKANTGEKRSGKPSAFADMDADDGGWVVTDPNVDLSANDALARDRLRLEPTSSDDELDEQADLALPLDGPRSSSKNLATPIDPSTPNTPSDVYHSAASLPIVQIEGGDLKEEDEDAERMDGPLAGRITEPSDEEREKARKIYDGEEDFISKGRAAAWLGEKTPVSERCRKAYMELYEWTGFSVLLAMRDLCGRLILKGETQEVDRILDAFANRWCECNPNHGFKTTGVVHTMCYSLLLLNTDLHMADIESKMTRGQFVKNTLPTITAVVEDELSELDEDGNPKRSATPHDEPFASAPVSPTFENKSNGVRESVDFGTAKRSKNRLSIRPAIGGLRLDSEGLLGSSDSGTGDSCTILVKAPFEGSMKGWEYQVEIVLKEFYNSIKHDKLPLHGGASQDPPSSSNNNLSVEKVLRRSPSVLSKAPSDTTSYRGRSHEFRSASSRWNSKTRSRPKIYQSSTIGSSRTSLDDQSVFSPPGSSKWSTYSFGKTQTSMSVDSLGSHFVPVDYQQSIGFANALSQAIIREENQTIGSHDEYDRVVPLLEDETLGLAGPPWAKEGMLKHKHHLEALDKKAKDRNWSEVFAVIEKGYMKLFTFSSNAKSLRSKAKNRRPSTGGVVGGGNWTDNAEQLDSFLLRQTLASSLPPPGYSKSRPHVWALSLPTGAVHLFQCGTPEIVKEFVLTANYWSARLSKEPLVGGVSNLEYGWSENVINTALIRPESSPPANSSTVGMPRPSIQSSIRSSMDHGTGTVKARLPGDKVTLSDWTPPTQSMMASNLMEVDQLKALTAYVKNIEEELSRHQELRAPIQIAFSPRHPNAAKAIANFEKKSAYLLREIVKFRTYIDALTLAQDNKDKIYKDREQREAENAAAKAEGAAAEAAEAAEKEGKGEEEKEEKSRPGTGSDDDSALRSSLNRLITEFDAD</sequence>
<feature type="compositionally biased region" description="Polar residues" evidence="1">
    <location>
        <begin position="394"/>
        <end position="407"/>
    </location>
</feature>
<feature type="compositionally biased region" description="Polar residues" evidence="1">
    <location>
        <begin position="251"/>
        <end position="263"/>
    </location>
</feature>
<feature type="region of interest" description="Disordered" evidence="1">
    <location>
        <begin position="798"/>
        <end position="821"/>
    </location>
</feature>
<dbReference type="GO" id="GO:0032012">
    <property type="term" value="P:regulation of ARF protein signal transduction"/>
    <property type="evidence" value="ECO:0007669"/>
    <property type="project" value="InterPro"/>
</dbReference>
<dbReference type="Gene3D" id="2.30.29.30">
    <property type="entry name" value="Pleckstrin-homology domain (PH domain)/Phosphotyrosine-binding domain (PTB)"/>
    <property type="match status" value="1"/>
</dbReference>
<dbReference type="PANTHER" id="PTHR10663:SF373">
    <property type="entry name" value="PH AND SEC7 DOMAIN-CONTAINING PROTEIN C11E3.11C"/>
    <property type="match status" value="1"/>
</dbReference>
<dbReference type="InterPro" id="IPR041681">
    <property type="entry name" value="PH_9"/>
</dbReference>
<evidence type="ECO:0000313" key="3">
    <source>
        <dbReference type="EMBL" id="KAF2144516.1"/>
    </source>
</evidence>
<evidence type="ECO:0000313" key="4">
    <source>
        <dbReference type="Proteomes" id="UP000799438"/>
    </source>
</evidence>
<dbReference type="GO" id="GO:0005085">
    <property type="term" value="F:guanyl-nucleotide exchange factor activity"/>
    <property type="evidence" value="ECO:0007669"/>
    <property type="project" value="InterPro"/>
</dbReference>
<dbReference type="SMART" id="SM00222">
    <property type="entry name" value="Sec7"/>
    <property type="match status" value="1"/>
</dbReference>
<feature type="region of interest" description="Disordered" evidence="1">
    <location>
        <begin position="251"/>
        <end position="286"/>
    </location>
</feature>
<feature type="compositionally biased region" description="Basic and acidic residues" evidence="1">
    <location>
        <begin position="1567"/>
        <end position="1583"/>
    </location>
</feature>
<feature type="domain" description="SEC7" evidence="2">
    <location>
        <begin position="804"/>
        <end position="966"/>
    </location>
</feature>
<keyword evidence="4" id="KW-1185">Reference proteome</keyword>
<feature type="region of interest" description="Disordered" evidence="1">
    <location>
        <begin position="1404"/>
        <end position="1438"/>
    </location>
</feature>
<dbReference type="GeneID" id="54292929"/>
<dbReference type="EMBL" id="ML995479">
    <property type="protein sequence ID" value="KAF2144516.1"/>
    <property type="molecule type" value="Genomic_DNA"/>
</dbReference>
<dbReference type="PANTHER" id="PTHR10663">
    <property type="entry name" value="GUANYL-NUCLEOTIDE EXCHANGE FACTOR"/>
    <property type="match status" value="1"/>
</dbReference>
<feature type="compositionally biased region" description="Low complexity" evidence="1">
    <location>
        <begin position="335"/>
        <end position="351"/>
    </location>
</feature>
<feature type="region of interest" description="Disordered" evidence="1">
    <location>
        <begin position="299"/>
        <end position="366"/>
    </location>
</feature>
<dbReference type="RefSeq" id="XP_033400228.1">
    <property type="nucleotide sequence ID" value="XM_033535435.1"/>
</dbReference>
<accession>A0A6A6BKF0</accession>
<feature type="compositionally biased region" description="Polar residues" evidence="1">
    <location>
        <begin position="68"/>
        <end position="82"/>
    </location>
</feature>
<dbReference type="InterPro" id="IPR000904">
    <property type="entry name" value="Sec7_dom"/>
</dbReference>
<gene>
    <name evidence="3" type="ORF">K452DRAFT_143193</name>
</gene>
<feature type="region of interest" description="Disordered" evidence="1">
    <location>
        <begin position="1"/>
        <end position="87"/>
    </location>
</feature>
<reference evidence="3" key="1">
    <citation type="journal article" date="2020" name="Stud. Mycol.">
        <title>101 Dothideomycetes genomes: a test case for predicting lifestyles and emergence of pathogens.</title>
        <authorList>
            <person name="Haridas S."/>
            <person name="Albert R."/>
            <person name="Binder M."/>
            <person name="Bloem J."/>
            <person name="Labutti K."/>
            <person name="Salamov A."/>
            <person name="Andreopoulos B."/>
            <person name="Baker S."/>
            <person name="Barry K."/>
            <person name="Bills G."/>
            <person name="Bluhm B."/>
            <person name="Cannon C."/>
            <person name="Castanera R."/>
            <person name="Culley D."/>
            <person name="Daum C."/>
            <person name="Ezra D."/>
            <person name="Gonzalez J."/>
            <person name="Henrissat B."/>
            <person name="Kuo A."/>
            <person name="Liang C."/>
            <person name="Lipzen A."/>
            <person name="Lutzoni F."/>
            <person name="Magnuson J."/>
            <person name="Mondo S."/>
            <person name="Nolan M."/>
            <person name="Ohm R."/>
            <person name="Pangilinan J."/>
            <person name="Park H.-J."/>
            <person name="Ramirez L."/>
            <person name="Alfaro M."/>
            <person name="Sun H."/>
            <person name="Tritt A."/>
            <person name="Yoshinaga Y."/>
            <person name="Zwiers L.-H."/>
            <person name="Turgeon B."/>
            <person name="Goodwin S."/>
            <person name="Spatafora J."/>
            <person name="Crous P."/>
            <person name="Grigoriev I."/>
        </authorList>
    </citation>
    <scope>NUCLEOTIDE SEQUENCE</scope>
    <source>
        <strain evidence="3">CBS 121167</strain>
    </source>
</reference>
<proteinExistence type="predicted"/>
<evidence type="ECO:0000259" key="2">
    <source>
        <dbReference type="PROSITE" id="PS50190"/>
    </source>
</evidence>
<feature type="compositionally biased region" description="Acidic residues" evidence="1">
    <location>
        <begin position="739"/>
        <end position="748"/>
    </location>
</feature>
<feature type="region of interest" description="Disordered" evidence="1">
    <location>
        <begin position="382"/>
        <end position="528"/>
    </location>
</feature>
<organism evidence="3 4">
    <name type="scientific">Aplosporella prunicola CBS 121167</name>
    <dbReference type="NCBI Taxonomy" id="1176127"/>
    <lineage>
        <taxon>Eukaryota</taxon>
        <taxon>Fungi</taxon>
        <taxon>Dikarya</taxon>
        <taxon>Ascomycota</taxon>
        <taxon>Pezizomycotina</taxon>
        <taxon>Dothideomycetes</taxon>
        <taxon>Dothideomycetes incertae sedis</taxon>
        <taxon>Botryosphaeriales</taxon>
        <taxon>Aplosporellaceae</taxon>
        <taxon>Aplosporella</taxon>
    </lineage>
</organism>
<feature type="compositionally biased region" description="Polar residues" evidence="1">
    <location>
        <begin position="1141"/>
        <end position="1160"/>
    </location>
</feature>
<name>A0A6A6BKF0_9PEZI</name>
<dbReference type="InterPro" id="IPR011993">
    <property type="entry name" value="PH-like_dom_sf"/>
</dbReference>